<keyword evidence="3" id="KW-0597">Phosphoprotein</keyword>
<evidence type="ECO:0000256" key="5">
    <source>
        <dbReference type="ARBA" id="ARBA00022741"/>
    </source>
</evidence>
<dbReference type="Gene3D" id="3.30.565.10">
    <property type="entry name" value="Histidine kinase-like ATPase, C-terminal domain"/>
    <property type="match status" value="1"/>
</dbReference>
<evidence type="ECO:0000313" key="11">
    <source>
        <dbReference type="EMBL" id="RZU63932.1"/>
    </source>
</evidence>
<dbReference type="GO" id="GO:0046983">
    <property type="term" value="F:protein dimerization activity"/>
    <property type="evidence" value="ECO:0007669"/>
    <property type="project" value="InterPro"/>
</dbReference>
<dbReference type="EMBL" id="SHLC01000001">
    <property type="protein sequence ID" value="RZU63932.1"/>
    <property type="molecule type" value="Genomic_DNA"/>
</dbReference>
<feature type="domain" description="Signal transduction histidine kinase subgroup 3 dimerisation and phosphoacceptor" evidence="10">
    <location>
        <begin position="193"/>
        <end position="258"/>
    </location>
</feature>
<dbReference type="AlphaFoldDB" id="A0A4Q8AHQ5"/>
<dbReference type="CDD" id="cd16917">
    <property type="entry name" value="HATPase_UhpB-NarQ-NarX-like"/>
    <property type="match status" value="1"/>
</dbReference>
<keyword evidence="12" id="KW-1185">Reference proteome</keyword>
<evidence type="ECO:0000259" key="10">
    <source>
        <dbReference type="Pfam" id="PF07730"/>
    </source>
</evidence>
<dbReference type="PANTHER" id="PTHR24421">
    <property type="entry name" value="NITRATE/NITRITE SENSOR PROTEIN NARX-RELATED"/>
    <property type="match status" value="1"/>
</dbReference>
<feature type="transmembrane region" description="Helical" evidence="9">
    <location>
        <begin position="12"/>
        <end position="31"/>
    </location>
</feature>
<dbReference type="PANTHER" id="PTHR24421:SF10">
    <property type="entry name" value="NITRATE_NITRITE SENSOR PROTEIN NARQ"/>
    <property type="match status" value="1"/>
</dbReference>
<comment type="caution">
    <text evidence="11">The sequence shown here is derived from an EMBL/GenBank/DDBJ whole genome shotgun (WGS) entry which is preliminary data.</text>
</comment>
<dbReference type="Gene3D" id="1.20.5.1930">
    <property type="match status" value="1"/>
</dbReference>
<keyword evidence="7" id="KW-0067">ATP-binding</keyword>
<comment type="catalytic activity">
    <reaction evidence="1">
        <text>ATP + protein L-histidine = ADP + protein N-phospho-L-histidine.</text>
        <dbReference type="EC" id="2.7.13.3"/>
    </reaction>
</comment>
<reference evidence="11 12" key="1">
    <citation type="submission" date="2019-02" db="EMBL/GenBank/DDBJ databases">
        <title>Sequencing the genomes of 1000 actinobacteria strains.</title>
        <authorList>
            <person name="Klenk H.-P."/>
        </authorList>
    </citation>
    <scope>NUCLEOTIDE SEQUENCE [LARGE SCALE GENOMIC DNA]</scope>
    <source>
        <strain evidence="11 12">DSM 18319</strain>
    </source>
</reference>
<keyword evidence="8" id="KW-0902">Two-component regulatory system</keyword>
<organism evidence="11 12">
    <name type="scientific">Microterricola gilva</name>
    <dbReference type="NCBI Taxonomy" id="393267"/>
    <lineage>
        <taxon>Bacteria</taxon>
        <taxon>Bacillati</taxon>
        <taxon>Actinomycetota</taxon>
        <taxon>Actinomycetes</taxon>
        <taxon>Micrococcales</taxon>
        <taxon>Microbacteriaceae</taxon>
        <taxon>Microterricola</taxon>
    </lineage>
</organism>
<evidence type="ECO:0000256" key="3">
    <source>
        <dbReference type="ARBA" id="ARBA00022553"/>
    </source>
</evidence>
<dbReference type="RefSeq" id="WP_165397249.1">
    <property type="nucleotide sequence ID" value="NZ_SHLC01000001.1"/>
</dbReference>
<keyword evidence="9" id="KW-1133">Transmembrane helix</keyword>
<dbReference type="GO" id="GO:0005524">
    <property type="term" value="F:ATP binding"/>
    <property type="evidence" value="ECO:0007669"/>
    <property type="project" value="UniProtKB-KW"/>
</dbReference>
<evidence type="ECO:0000256" key="9">
    <source>
        <dbReference type="SAM" id="Phobius"/>
    </source>
</evidence>
<feature type="transmembrane region" description="Helical" evidence="9">
    <location>
        <begin position="64"/>
        <end position="82"/>
    </location>
</feature>
<evidence type="ECO:0000256" key="4">
    <source>
        <dbReference type="ARBA" id="ARBA00022679"/>
    </source>
</evidence>
<name>A0A4Q8AHQ5_9MICO</name>
<sequence>MPRTPEQERFLLWVASCALAIVLFCVGVPLSATIYKLPVLAAFAVGILQSGSIPLAIIAPQWSIASWVAGTSLFIAFGTVAPGVPWPLAVPGLLTLCGMLVVLGLLRPIVIGVAAWAIAAATSLQILLYSGAGESKVATVEGIVANVVTTTAISAFALLLARLLAQSMRMRGELAIERQQSAAEQQRRVLVEERNRIARELHDVVAHSMSVIQVQASSAPYRLPELDDAARTEFGEIAASARAAMQEMRQLLGVLRSEDTQREAMPQPGIRQIAELLPSIERAGVAVAIDIAPELPDDGLAGTAAYRIAQESLSNVVRHAPGAPAVVRAELIDGAIVLSVENAAPPAGARGGSRPPSGGHGLIGMRERCTMLGGELHAGPTADGGYRVLATLPIAASAPNGAAVSDDRKGAARP</sequence>
<dbReference type="EC" id="2.7.13.3" evidence="2"/>
<keyword evidence="9" id="KW-0812">Transmembrane</keyword>
<dbReference type="SUPFAM" id="SSF55874">
    <property type="entry name" value="ATPase domain of HSP90 chaperone/DNA topoisomerase II/histidine kinase"/>
    <property type="match status" value="1"/>
</dbReference>
<dbReference type="InterPro" id="IPR050482">
    <property type="entry name" value="Sensor_HK_TwoCompSys"/>
</dbReference>
<evidence type="ECO:0000256" key="2">
    <source>
        <dbReference type="ARBA" id="ARBA00012438"/>
    </source>
</evidence>
<accession>A0A4Q8AHQ5</accession>
<feature type="transmembrane region" description="Helical" evidence="9">
    <location>
        <begin position="37"/>
        <end position="57"/>
    </location>
</feature>
<evidence type="ECO:0000256" key="6">
    <source>
        <dbReference type="ARBA" id="ARBA00022777"/>
    </source>
</evidence>
<feature type="transmembrane region" description="Helical" evidence="9">
    <location>
        <begin position="143"/>
        <end position="165"/>
    </location>
</feature>
<evidence type="ECO:0000256" key="7">
    <source>
        <dbReference type="ARBA" id="ARBA00022840"/>
    </source>
</evidence>
<dbReference type="InterPro" id="IPR036890">
    <property type="entry name" value="HATPase_C_sf"/>
</dbReference>
<dbReference type="Pfam" id="PF07730">
    <property type="entry name" value="HisKA_3"/>
    <property type="match status" value="1"/>
</dbReference>
<dbReference type="InterPro" id="IPR011712">
    <property type="entry name" value="Sig_transdc_His_kin_sub3_dim/P"/>
</dbReference>
<evidence type="ECO:0000256" key="8">
    <source>
        <dbReference type="ARBA" id="ARBA00023012"/>
    </source>
</evidence>
<keyword evidence="9" id="KW-0472">Membrane</keyword>
<keyword evidence="4" id="KW-0808">Transferase</keyword>
<feature type="transmembrane region" description="Helical" evidence="9">
    <location>
        <begin position="113"/>
        <end position="131"/>
    </location>
</feature>
<evidence type="ECO:0000313" key="12">
    <source>
        <dbReference type="Proteomes" id="UP000291483"/>
    </source>
</evidence>
<keyword evidence="6 11" id="KW-0418">Kinase</keyword>
<dbReference type="GO" id="GO:0016020">
    <property type="term" value="C:membrane"/>
    <property type="evidence" value="ECO:0007669"/>
    <property type="project" value="InterPro"/>
</dbReference>
<evidence type="ECO:0000256" key="1">
    <source>
        <dbReference type="ARBA" id="ARBA00000085"/>
    </source>
</evidence>
<proteinExistence type="predicted"/>
<keyword evidence="5" id="KW-0547">Nucleotide-binding</keyword>
<protein>
    <recommendedName>
        <fullName evidence="2">histidine kinase</fullName>
        <ecNumber evidence="2">2.7.13.3</ecNumber>
    </recommendedName>
</protein>
<dbReference type="Proteomes" id="UP000291483">
    <property type="component" value="Unassembled WGS sequence"/>
</dbReference>
<dbReference type="GO" id="GO:0000155">
    <property type="term" value="F:phosphorelay sensor kinase activity"/>
    <property type="evidence" value="ECO:0007669"/>
    <property type="project" value="InterPro"/>
</dbReference>
<gene>
    <name evidence="11" type="ORF">EV379_0221</name>
</gene>